<gene>
    <name evidence="2" type="ORF">GCM10025862_20590</name>
</gene>
<dbReference type="Proteomes" id="UP001157109">
    <property type="component" value="Unassembled WGS sequence"/>
</dbReference>
<protein>
    <recommendedName>
        <fullName evidence="4">Class F sortase</fullName>
    </recommendedName>
</protein>
<dbReference type="RefSeq" id="WP_241444473.1">
    <property type="nucleotide sequence ID" value="NZ_BSUJ01000001.1"/>
</dbReference>
<dbReference type="EMBL" id="BSUJ01000001">
    <property type="protein sequence ID" value="GMA20038.1"/>
    <property type="molecule type" value="Genomic_DNA"/>
</dbReference>
<keyword evidence="3" id="KW-1185">Reference proteome</keyword>
<evidence type="ECO:0008006" key="4">
    <source>
        <dbReference type="Google" id="ProtNLM"/>
    </source>
</evidence>
<dbReference type="NCBIfam" id="NF033748">
    <property type="entry name" value="class_F_sortase"/>
    <property type="match status" value="1"/>
</dbReference>
<dbReference type="InterPro" id="IPR005754">
    <property type="entry name" value="Sortase"/>
</dbReference>
<organism evidence="2 3">
    <name type="scientific">Arsenicicoccus piscis</name>
    <dbReference type="NCBI Taxonomy" id="673954"/>
    <lineage>
        <taxon>Bacteria</taxon>
        <taxon>Bacillati</taxon>
        <taxon>Actinomycetota</taxon>
        <taxon>Actinomycetes</taxon>
        <taxon>Micrococcales</taxon>
        <taxon>Intrasporangiaceae</taxon>
        <taxon>Arsenicicoccus</taxon>
    </lineage>
</organism>
<dbReference type="SUPFAM" id="SSF63817">
    <property type="entry name" value="Sortase"/>
    <property type="match status" value="1"/>
</dbReference>
<accession>A0ABQ6HNK0</accession>
<dbReference type="Gene3D" id="2.40.260.10">
    <property type="entry name" value="Sortase"/>
    <property type="match status" value="1"/>
</dbReference>
<proteinExistence type="predicted"/>
<evidence type="ECO:0000313" key="2">
    <source>
        <dbReference type="EMBL" id="GMA20038.1"/>
    </source>
</evidence>
<name>A0ABQ6HNK0_9MICO</name>
<keyword evidence="1" id="KW-0378">Hydrolase</keyword>
<evidence type="ECO:0000256" key="1">
    <source>
        <dbReference type="ARBA" id="ARBA00022801"/>
    </source>
</evidence>
<dbReference type="CDD" id="cd05829">
    <property type="entry name" value="Sortase_F"/>
    <property type="match status" value="1"/>
</dbReference>
<evidence type="ECO:0000313" key="3">
    <source>
        <dbReference type="Proteomes" id="UP001157109"/>
    </source>
</evidence>
<dbReference type="Pfam" id="PF04203">
    <property type="entry name" value="Sortase"/>
    <property type="match status" value="1"/>
</dbReference>
<dbReference type="InterPro" id="IPR042001">
    <property type="entry name" value="Sortase_F"/>
</dbReference>
<sequence length="136" mass="14426">MDATVLGTGLNPDGTVEVPTMSQLDDVGWYDGSPAPGTLGPAVLLGHVTGRGRDGAFVALTRLRPGDRIQVRRFDGSVAQFAVTGSETVAKDAFPTERVYGDTSDPELRLVTCGGSYDAEQHSYPDNVIVYARLVV</sequence>
<reference evidence="3" key="1">
    <citation type="journal article" date="2019" name="Int. J. Syst. Evol. Microbiol.">
        <title>The Global Catalogue of Microorganisms (GCM) 10K type strain sequencing project: providing services to taxonomists for standard genome sequencing and annotation.</title>
        <authorList>
            <consortium name="The Broad Institute Genomics Platform"/>
            <consortium name="The Broad Institute Genome Sequencing Center for Infectious Disease"/>
            <person name="Wu L."/>
            <person name="Ma J."/>
        </authorList>
    </citation>
    <scope>NUCLEOTIDE SEQUENCE [LARGE SCALE GENOMIC DNA]</scope>
    <source>
        <strain evidence="3">NBRC 105830</strain>
    </source>
</reference>
<comment type="caution">
    <text evidence="2">The sequence shown here is derived from an EMBL/GenBank/DDBJ whole genome shotgun (WGS) entry which is preliminary data.</text>
</comment>
<dbReference type="InterPro" id="IPR023365">
    <property type="entry name" value="Sortase_dom-sf"/>
</dbReference>